<dbReference type="PANTHER" id="PTHR10314">
    <property type="entry name" value="CYSTATHIONINE BETA-SYNTHASE"/>
    <property type="match status" value="1"/>
</dbReference>
<comment type="similarity">
    <text evidence="3">Belongs to the cysteine synthase/cystathionine beta-synthase family.</text>
</comment>
<comment type="catalytic activity">
    <reaction evidence="8">
        <text>L-homocysteine + L-serine = L,L-cystathionine + H2O</text>
        <dbReference type="Rhea" id="RHEA:10112"/>
        <dbReference type="ChEBI" id="CHEBI:15377"/>
        <dbReference type="ChEBI" id="CHEBI:33384"/>
        <dbReference type="ChEBI" id="CHEBI:58161"/>
        <dbReference type="ChEBI" id="CHEBI:58199"/>
        <dbReference type="EC" id="4.2.1.22"/>
    </reaction>
</comment>
<dbReference type="Gene3D" id="3.40.50.1100">
    <property type="match status" value="2"/>
</dbReference>
<dbReference type="SUPFAM" id="SSF53686">
    <property type="entry name" value="Tryptophan synthase beta subunit-like PLP-dependent enzymes"/>
    <property type="match status" value="1"/>
</dbReference>
<evidence type="ECO:0000256" key="1">
    <source>
        <dbReference type="ARBA" id="ARBA00001933"/>
    </source>
</evidence>
<evidence type="ECO:0000313" key="10">
    <source>
        <dbReference type="EMBL" id="KAK7604422.1"/>
    </source>
</evidence>
<dbReference type="PROSITE" id="PS00901">
    <property type="entry name" value="CYS_SYNTHASE"/>
    <property type="match status" value="1"/>
</dbReference>
<comment type="cofactor">
    <cofactor evidence="1">
        <name>pyridoxal 5'-phosphate</name>
        <dbReference type="ChEBI" id="CHEBI:597326"/>
    </cofactor>
</comment>
<evidence type="ECO:0000313" key="11">
    <source>
        <dbReference type="Proteomes" id="UP001367676"/>
    </source>
</evidence>
<dbReference type="InterPro" id="IPR005857">
    <property type="entry name" value="Cysta_beta_synth"/>
</dbReference>
<comment type="pathway">
    <text evidence="2">Amino-acid biosynthesis; L-cysteine biosynthesis; L-cysteine from L-homocysteine and L-serine: step 1/2.</text>
</comment>
<dbReference type="Pfam" id="PF00291">
    <property type="entry name" value="PALP"/>
    <property type="match status" value="1"/>
</dbReference>
<dbReference type="CDD" id="cd01561">
    <property type="entry name" value="CBS_like"/>
    <property type="match status" value="1"/>
</dbReference>
<dbReference type="NCBIfam" id="TIGR01137">
    <property type="entry name" value="cysta_beta"/>
    <property type="match status" value="1"/>
</dbReference>
<protein>
    <recommendedName>
        <fullName evidence="7">Cystathionine beta-synthase</fullName>
        <ecNumber evidence="4">4.2.1.22</ecNumber>
    </recommendedName>
</protein>
<dbReference type="GO" id="GO:0019343">
    <property type="term" value="P:cysteine biosynthetic process via cystathionine"/>
    <property type="evidence" value="ECO:0007669"/>
    <property type="project" value="InterPro"/>
</dbReference>
<comment type="caution">
    <text evidence="10">The sequence shown here is derived from an EMBL/GenBank/DDBJ whole genome shotgun (WGS) entry which is preliminary data.</text>
</comment>
<keyword evidence="11" id="KW-1185">Reference proteome</keyword>
<organism evidence="10 11">
    <name type="scientific">Parthenolecanium corni</name>
    <dbReference type="NCBI Taxonomy" id="536013"/>
    <lineage>
        <taxon>Eukaryota</taxon>
        <taxon>Metazoa</taxon>
        <taxon>Ecdysozoa</taxon>
        <taxon>Arthropoda</taxon>
        <taxon>Hexapoda</taxon>
        <taxon>Insecta</taxon>
        <taxon>Pterygota</taxon>
        <taxon>Neoptera</taxon>
        <taxon>Paraneoptera</taxon>
        <taxon>Hemiptera</taxon>
        <taxon>Sternorrhyncha</taxon>
        <taxon>Coccoidea</taxon>
        <taxon>Coccidae</taxon>
        <taxon>Parthenolecanium</taxon>
    </lineage>
</organism>
<evidence type="ECO:0000256" key="8">
    <source>
        <dbReference type="ARBA" id="ARBA00047490"/>
    </source>
</evidence>
<dbReference type="GO" id="GO:0004122">
    <property type="term" value="F:cystathionine beta-synthase activity"/>
    <property type="evidence" value="ECO:0007669"/>
    <property type="project" value="UniProtKB-EC"/>
</dbReference>
<gene>
    <name evidence="10" type="ORF">V9T40_005608</name>
</gene>
<dbReference type="EC" id="4.2.1.22" evidence="4"/>
<dbReference type="GO" id="GO:0006535">
    <property type="term" value="P:cysteine biosynthetic process from serine"/>
    <property type="evidence" value="ECO:0007669"/>
    <property type="project" value="InterPro"/>
</dbReference>
<dbReference type="FunFam" id="3.40.50.1100:FF:000118">
    <property type="entry name" value="Related to CYS4-cystathionine beta-synthase"/>
    <property type="match status" value="1"/>
</dbReference>
<dbReference type="InterPro" id="IPR001926">
    <property type="entry name" value="TrpB-like_PALP"/>
</dbReference>
<dbReference type="GO" id="GO:0005737">
    <property type="term" value="C:cytoplasm"/>
    <property type="evidence" value="ECO:0007669"/>
    <property type="project" value="InterPro"/>
</dbReference>
<evidence type="ECO:0000256" key="7">
    <source>
        <dbReference type="ARBA" id="ARBA00026192"/>
    </source>
</evidence>
<proteinExistence type="inferred from homology"/>
<sequence>MTPPDKSYDPYPIDPLIKSLPIITKQYTASTFNHKDISDEEIMKSFDDFRPDKPQKCTWKLKTTEPSPHHHETLQKPQKILPSMIEAIGNTPMVRLNKIPKEEEIKCDMVAKCEFMNPGGSIKDRIAARMVQDAERDGILKPGMTIIEPSSGNTGIGLALAAAIKGYRCIIVMPLKMSNEKVSVLKALGAEIVRTPTESAFDSPEGLHVVAHKLNHQIPNSIILDQYRNPGNPLAHYDTTGAEIIDQTDGKIDMLVLGAGTGGSVTGIARRIKEHNPNCRVVGVDPHGSMLALPETLNENGPSVYQVEGIGYDFIPTVMDRSVVDEWIKTGDQESFAMARRLIKDEGLLCGGSSGAAVHAACQLAKKLSSDQRCVVILPDGIRNYMTKFVSDDWLTEKGLVANRNSVK</sequence>
<dbReference type="Proteomes" id="UP001367676">
    <property type="component" value="Unassembled WGS sequence"/>
</dbReference>
<keyword evidence="5" id="KW-0663">Pyridoxal phosphate</keyword>
<evidence type="ECO:0000256" key="6">
    <source>
        <dbReference type="ARBA" id="ARBA00023122"/>
    </source>
</evidence>
<evidence type="ECO:0000256" key="3">
    <source>
        <dbReference type="ARBA" id="ARBA00007103"/>
    </source>
</evidence>
<keyword evidence="6" id="KW-0129">CBS domain</keyword>
<feature type="domain" description="Tryptophan synthase beta chain-like PALP" evidence="9">
    <location>
        <begin position="87"/>
        <end position="380"/>
    </location>
</feature>
<reference evidence="10 11" key="1">
    <citation type="submission" date="2024-03" db="EMBL/GenBank/DDBJ databases">
        <title>Adaptation during the transition from Ophiocordyceps entomopathogen to insect associate is accompanied by gene loss and intensified selection.</title>
        <authorList>
            <person name="Ward C.M."/>
            <person name="Onetto C.A."/>
            <person name="Borneman A.R."/>
        </authorList>
    </citation>
    <scope>NUCLEOTIDE SEQUENCE [LARGE SCALE GENOMIC DNA]</scope>
    <source>
        <strain evidence="10">AWRI1</strain>
        <tissue evidence="10">Single Adult Female</tissue>
    </source>
</reference>
<evidence type="ECO:0000259" key="9">
    <source>
        <dbReference type="Pfam" id="PF00291"/>
    </source>
</evidence>
<evidence type="ECO:0000256" key="5">
    <source>
        <dbReference type="ARBA" id="ARBA00022898"/>
    </source>
</evidence>
<evidence type="ECO:0000256" key="2">
    <source>
        <dbReference type="ARBA" id="ARBA00005003"/>
    </source>
</evidence>
<name>A0AAN9TVD6_9HEMI</name>
<dbReference type="InterPro" id="IPR050214">
    <property type="entry name" value="Cys_Synth/Cystath_Beta-Synth"/>
</dbReference>
<dbReference type="EMBL" id="JBBCAQ010000003">
    <property type="protein sequence ID" value="KAK7604422.1"/>
    <property type="molecule type" value="Genomic_DNA"/>
</dbReference>
<dbReference type="AlphaFoldDB" id="A0AAN9TVD6"/>
<dbReference type="InterPro" id="IPR001216">
    <property type="entry name" value="P-phosphate_BS"/>
</dbReference>
<evidence type="ECO:0000256" key="4">
    <source>
        <dbReference type="ARBA" id="ARBA00012041"/>
    </source>
</evidence>
<accession>A0AAN9TVD6</accession>
<dbReference type="FunFam" id="3.40.50.1100:FF:000003">
    <property type="entry name" value="Cystathionine beta-synthase"/>
    <property type="match status" value="1"/>
</dbReference>
<dbReference type="InterPro" id="IPR036052">
    <property type="entry name" value="TrpB-like_PALP_sf"/>
</dbReference>
<dbReference type="GO" id="GO:0030170">
    <property type="term" value="F:pyridoxal phosphate binding"/>
    <property type="evidence" value="ECO:0007669"/>
    <property type="project" value="UniProtKB-ARBA"/>
</dbReference>